<organism evidence="2 3">
    <name type="scientific">Exidia glandulosa HHB12029</name>
    <dbReference type="NCBI Taxonomy" id="1314781"/>
    <lineage>
        <taxon>Eukaryota</taxon>
        <taxon>Fungi</taxon>
        <taxon>Dikarya</taxon>
        <taxon>Basidiomycota</taxon>
        <taxon>Agaricomycotina</taxon>
        <taxon>Agaricomycetes</taxon>
        <taxon>Auriculariales</taxon>
        <taxon>Exidiaceae</taxon>
        <taxon>Exidia</taxon>
    </lineage>
</organism>
<feature type="domain" description="HD" evidence="1">
    <location>
        <begin position="19"/>
        <end position="113"/>
    </location>
</feature>
<dbReference type="Gene3D" id="1.10.3210.10">
    <property type="entry name" value="Hypothetical protein af1432"/>
    <property type="match status" value="1"/>
</dbReference>
<sequence>SPLIDSAVAHVRQHTSLSTLNHCLRSVYWAQILLKRLPPPHEPINVELLAYACIMHDLGWAITPGLCSADKRFEVDSANQAVSFLAKHPAPWDRREREVLWTAIALHTTPSIGHHHPDQHIRFVQMGIIADFFGPDMPPPFPPGMITVEEYQEILTAFPRDGFKNELVGIMCGLCKDKAETTYDNFVGDFAKMYGLDGKGSGKEEYAAEWEKHQVAPMLLAGLDSCAQYE</sequence>
<keyword evidence="3" id="KW-1185">Reference proteome</keyword>
<gene>
    <name evidence="2" type="ORF">EXIGLDRAFT_568862</name>
</gene>
<dbReference type="SUPFAM" id="SSF109604">
    <property type="entry name" value="HD-domain/PDEase-like"/>
    <property type="match status" value="1"/>
</dbReference>
<evidence type="ECO:0000259" key="1">
    <source>
        <dbReference type="Pfam" id="PF01966"/>
    </source>
</evidence>
<feature type="non-terminal residue" evidence="2">
    <location>
        <position position="230"/>
    </location>
</feature>
<dbReference type="AlphaFoldDB" id="A0A165HPX5"/>
<dbReference type="STRING" id="1314781.A0A165HPX5"/>
<dbReference type="InterPro" id="IPR006674">
    <property type="entry name" value="HD_domain"/>
</dbReference>
<dbReference type="OrthoDB" id="2378324at2759"/>
<accession>A0A165HPX5</accession>
<reference evidence="2 3" key="1">
    <citation type="journal article" date="2016" name="Mol. Biol. Evol.">
        <title>Comparative Genomics of Early-Diverging Mushroom-Forming Fungi Provides Insights into the Origins of Lignocellulose Decay Capabilities.</title>
        <authorList>
            <person name="Nagy L.G."/>
            <person name="Riley R."/>
            <person name="Tritt A."/>
            <person name="Adam C."/>
            <person name="Daum C."/>
            <person name="Floudas D."/>
            <person name="Sun H."/>
            <person name="Yadav J.S."/>
            <person name="Pangilinan J."/>
            <person name="Larsson K.H."/>
            <person name="Matsuura K."/>
            <person name="Barry K."/>
            <person name="Labutti K."/>
            <person name="Kuo R."/>
            <person name="Ohm R.A."/>
            <person name="Bhattacharya S.S."/>
            <person name="Shirouzu T."/>
            <person name="Yoshinaga Y."/>
            <person name="Martin F.M."/>
            <person name="Grigoriev I.V."/>
            <person name="Hibbett D.S."/>
        </authorList>
    </citation>
    <scope>NUCLEOTIDE SEQUENCE [LARGE SCALE GENOMIC DNA]</scope>
    <source>
        <strain evidence="2 3">HHB12029</strain>
    </source>
</reference>
<feature type="non-terminal residue" evidence="2">
    <location>
        <position position="1"/>
    </location>
</feature>
<dbReference type="PANTHER" id="PTHR35569:SF1">
    <property type="entry name" value="CYANAMIDE HYDRATASE DDI2-RELATED"/>
    <property type="match status" value="1"/>
</dbReference>
<dbReference type="PANTHER" id="PTHR35569">
    <property type="entry name" value="CYANAMIDE HYDRATASE DDI2-RELATED"/>
    <property type="match status" value="1"/>
</dbReference>
<evidence type="ECO:0000313" key="3">
    <source>
        <dbReference type="Proteomes" id="UP000077266"/>
    </source>
</evidence>
<proteinExistence type="predicted"/>
<dbReference type="Pfam" id="PF01966">
    <property type="entry name" value="HD"/>
    <property type="match status" value="1"/>
</dbReference>
<protein>
    <recommendedName>
        <fullName evidence="1">HD domain-containing protein</fullName>
    </recommendedName>
</protein>
<evidence type="ECO:0000313" key="2">
    <source>
        <dbReference type="EMBL" id="KZV92291.1"/>
    </source>
</evidence>
<dbReference type="CDD" id="cd00077">
    <property type="entry name" value="HDc"/>
    <property type="match status" value="1"/>
</dbReference>
<dbReference type="Proteomes" id="UP000077266">
    <property type="component" value="Unassembled WGS sequence"/>
</dbReference>
<dbReference type="InterPro" id="IPR003607">
    <property type="entry name" value="HD/PDEase_dom"/>
</dbReference>
<dbReference type="InParanoid" id="A0A165HPX5"/>
<dbReference type="EMBL" id="KV426011">
    <property type="protein sequence ID" value="KZV92291.1"/>
    <property type="molecule type" value="Genomic_DNA"/>
</dbReference>
<name>A0A165HPX5_EXIGL</name>